<dbReference type="GO" id="GO:0047617">
    <property type="term" value="F:fatty acyl-CoA hydrolase activity"/>
    <property type="evidence" value="ECO:0007669"/>
    <property type="project" value="TreeGrafter"/>
</dbReference>
<proteinExistence type="predicted"/>
<sequence length="146" mass="16246">MPTVTVEIPIRWGDLDPYGHVNNVAMFSLLEEARIAVFWHGKAGSPVRIGAGVAGDTATLVAAHHIEYLRPLLHSDKPASVTLWVSKIGGASFDIDYLVSDGEQICTRARTTLVLADPATNKPRRMTKDEQRELRRLSDEPLQFRR</sequence>
<reference evidence="2 3" key="1">
    <citation type="submission" date="2019-06" db="EMBL/GenBank/DDBJ databases">
        <title>Sequencing the genomes of 1000 actinobacteria strains.</title>
        <authorList>
            <person name="Klenk H.-P."/>
        </authorList>
    </citation>
    <scope>NUCLEOTIDE SEQUENCE [LARGE SCALE GENOMIC DNA]</scope>
    <source>
        <strain evidence="2 3">DSM 10596</strain>
    </source>
</reference>
<gene>
    <name evidence="2" type="ORF">FB389_2119</name>
</gene>
<protein>
    <submittedName>
        <fullName evidence="2">Acyl-CoA thioester hydrolase</fullName>
    </submittedName>
</protein>
<dbReference type="Gene3D" id="3.10.129.10">
    <property type="entry name" value="Hotdog Thioesterase"/>
    <property type="match status" value="1"/>
</dbReference>
<name>A0A542SSZ1_9MICO</name>
<dbReference type="Proteomes" id="UP000316181">
    <property type="component" value="Unassembled WGS sequence"/>
</dbReference>
<dbReference type="PANTHER" id="PTHR31793:SF24">
    <property type="entry name" value="LONG-CHAIN ACYL-COA THIOESTERASE FADM"/>
    <property type="match status" value="1"/>
</dbReference>
<dbReference type="Pfam" id="PF13279">
    <property type="entry name" value="4HBT_2"/>
    <property type="match status" value="1"/>
</dbReference>
<dbReference type="InterPro" id="IPR029069">
    <property type="entry name" value="HotDog_dom_sf"/>
</dbReference>
<dbReference type="SUPFAM" id="SSF54637">
    <property type="entry name" value="Thioesterase/thiol ester dehydrase-isomerase"/>
    <property type="match status" value="1"/>
</dbReference>
<comment type="caution">
    <text evidence="2">The sequence shown here is derived from an EMBL/GenBank/DDBJ whole genome shotgun (WGS) entry which is preliminary data.</text>
</comment>
<keyword evidence="2" id="KW-0378">Hydrolase</keyword>
<dbReference type="AlphaFoldDB" id="A0A542SSZ1"/>
<dbReference type="InterPro" id="IPR050563">
    <property type="entry name" value="4-hydroxybenzoyl-CoA_TE"/>
</dbReference>
<accession>A0A542SSZ1</accession>
<feature type="compositionally biased region" description="Basic and acidic residues" evidence="1">
    <location>
        <begin position="126"/>
        <end position="146"/>
    </location>
</feature>
<dbReference type="OrthoDB" id="9799036at2"/>
<feature type="region of interest" description="Disordered" evidence="1">
    <location>
        <begin position="120"/>
        <end position="146"/>
    </location>
</feature>
<organism evidence="2 3">
    <name type="scientific">Rarobacter incanus</name>
    <dbReference type="NCBI Taxonomy" id="153494"/>
    <lineage>
        <taxon>Bacteria</taxon>
        <taxon>Bacillati</taxon>
        <taxon>Actinomycetota</taxon>
        <taxon>Actinomycetes</taxon>
        <taxon>Micrococcales</taxon>
        <taxon>Rarobacteraceae</taxon>
        <taxon>Rarobacter</taxon>
    </lineage>
</organism>
<keyword evidence="3" id="KW-1185">Reference proteome</keyword>
<evidence type="ECO:0000256" key="1">
    <source>
        <dbReference type="SAM" id="MobiDB-lite"/>
    </source>
</evidence>
<dbReference type="PANTHER" id="PTHR31793">
    <property type="entry name" value="4-HYDROXYBENZOYL-COA THIOESTERASE FAMILY MEMBER"/>
    <property type="match status" value="1"/>
</dbReference>
<dbReference type="RefSeq" id="WP_142113314.1">
    <property type="nucleotide sequence ID" value="NZ_BAAATB010000006.1"/>
</dbReference>
<dbReference type="EMBL" id="VFNV01000001">
    <property type="protein sequence ID" value="TQK77387.1"/>
    <property type="molecule type" value="Genomic_DNA"/>
</dbReference>
<dbReference type="CDD" id="cd00586">
    <property type="entry name" value="4HBT"/>
    <property type="match status" value="1"/>
</dbReference>
<evidence type="ECO:0000313" key="3">
    <source>
        <dbReference type="Proteomes" id="UP000316181"/>
    </source>
</evidence>
<evidence type="ECO:0000313" key="2">
    <source>
        <dbReference type="EMBL" id="TQK77387.1"/>
    </source>
</evidence>